<keyword evidence="4" id="KW-1185">Reference proteome</keyword>
<reference evidence="4" key="1">
    <citation type="journal article" date="2019" name="Int. J. Syst. Evol. Microbiol.">
        <title>The Global Catalogue of Microorganisms (GCM) 10K type strain sequencing project: providing services to taxonomists for standard genome sequencing and annotation.</title>
        <authorList>
            <consortium name="The Broad Institute Genomics Platform"/>
            <consortium name="The Broad Institute Genome Sequencing Center for Infectious Disease"/>
            <person name="Wu L."/>
            <person name="Ma J."/>
        </authorList>
    </citation>
    <scope>NUCLEOTIDE SEQUENCE [LARGE SCALE GENOMIC DNA]</scope>
    <source>
        <strain evidence="4">KACC 12649</strain>
    </source>
</reference>
<feature type="modified residue" description="4-aspartylphosphate" evidence="1">
    <location>
        <position position="81"/>
    </location>
</feature>
<feature type="domain" description="Response regulatory" evidence="2">
    <location>
        <begin position="20"/>
        <end position="148"/>
    </location>
</feature>
<protein>
    <submittedName>
        <fullName evidence="3">Response regulator</fullName>
    </submittedName>
</protein>
<organism evidence="3 4">
    <name type="scientific">Massilia niabensis</name>
    <dbReference type="NCBI Taxonomy" id="544910"/>
    <lineage>
        <taxon>Bacteria</taxon>
        <taxon>Pseudomonadati</taxon>
        <taxon>Pseudomonadota</taxon>
        <taxon>Betaproteobacteria</taxon>
        <taxon>Burkholderiales</taxon>
        <taxon>Oxalobacteraceae</taxon>
        <taxon>Telluria group</taxon>
        <taxon>Massilia</taxon>
    </lineage>
</organism>
<sequence length="169" mass="18329">MESTMVDECRVDEGRGTDAVLLLVEDNPDDVLLVRRALRKAALAVSMQEVRDGDEAVAYLEGSGGFADRARHPLPALILLDLKLPRRSGLEVLRWIRSRPALATTPVVVLTSSGEDEDIQNAYALGANSYLQKPVAFNGLVELLGVLGLYWFKNNLTAPPAHAPAAARL</sequence>
<accession>A0ABW0LCU6</accession>
<evidence type="ECO:0000256" key="1">
    <source>
        <dbReference type="PROSITE-ProRule" id="PRU00169"/>
    </source>
</evidence>
<dbReference type="CDD" id="cd17557">
    <property type="entry name" value="REC_Rcp-like"/>
    <property type="match status" value="1"/>
</dbReference>
<dbReference type="Proteomes" id="UP001596050">
    <property type="component" value="Unassembled WGS sequence"/>
</dbReference>
<name>A0ABW0LCU6_9BURK</name>
<evidence type="ECO:0000313" key="3">
    <source>
        <dbReference type="EMBL" id="MFC5462792.1"/>
    </source>
</evidence>
<keyword evidence="1" id="KW-0597">Phosphoprotein</keyword>
<dbReference type="SMART" id="SM00448">
    <property type="entry name" value="REC"/>
    <property type="match status" value="1"/>
</dbReference>
<dbReference type="PANTHER" id="PTHR44520">
    <property type="entry name" value="RESPONSE REGULATOR RCP1-RELATED"/>
    <property type="match status" value="1"/>
</dbReference>
<dbReference type="SUPFAM" id="SSF52172">
    <property type="entry name" value="CheY-like"/>
    <property type="match status" value="1"/>
</dbReference>
<dbReference type="EMBL" id="JBHSMU010000019">
    <property type="protein sequence ID" value="MFC5462792.1"/>
    <property type="molecule type" value="Genomic_DNA"/>
</dbReference>
<gene>
    <name evidence="3" type="ORF">ACFPN5_23545</name>
</gene>
<proteinExistence type="predicted"/>
<dbReference type="Gene3D" id="3.40.50.2300">
    <property type="match status" value="1"/>
</dbReference>
<dbReference type="InterPro" id="IPR001789">
    <property type="entry name" value="Sig_transdc_resp-reg_receiver"/>
</dbReference>
<dbReference type="PROSITE" id="PS50110">
    <property type="entry name" value="RESPONSE_REGULATORY"/>
    <property type="match status" value="1"/>
</dbReference>
<dbReference type="InterPro" id="IPR011006">
    <property type="entry name" value="CheY-like_superfamily"/>
</dbReference>
<dbReference type="Pfam" id="PF00072">
    <property type="entry name" value="Response_reg"/>
    <property type="match status" value="1"/>
</dbReference>
<dbReference type="InterPro" id="IPR052893">
    <property type="entry name" value="TCS_response_regulator"/>
</dbReference>
<evidence type="ECO:0000313" key="4">
    <source>
        <dbReference type="Proteomes" id="UP001596050"/>
    </source>
</evidence>
<evidence type="ECO:0000259" key="2">
    <source>
        <dbReference type="PROSITE" id="PS50110"/>
    </source>
</evidence>
<dbReference type="RefSeq" id="WP_379786283.1">
    <property type="nucleotide sequence ID" value="NZ_JBHSMU010000019.1"/>
</dbReference>
<dbReference type="PANTHER" id="PTHR44520:SF1">
    <property type="entry name" value="TWO-COMPONENT SYSTEM REGULATORY PROTEIN"/>
    <property type="match status" value="1"/>
</dbReference>
<comment type="caution">
    <text evidence="3">The sequence shown here is derived from an EMBL/GenBank/DDBJ whole genome shotgun (WGS) entry which is preliminary data.</text>
</comment>